<dbReference type="InterPro" id="IPR014756">
    <property type="entry name" value="Ig_E-set"/>
</dbReference>
<feature type="signal peptide" evidence="4">
    <location>
        <begin position="1"/>
        <end position="26"/>
    </location>
</feature>
<keyword evidence="2" id="KW-0147">Chitin-binding</keyword>
<dbReference type="SUPFAM" id="SSF81296">
    <property type="entry name" value="E set domains"/>
    <property type="match status" value="1"/>
</dbReference>
<evidence type="ECO:0000313" key="7">
    <source>
        <dbReference type="EMBL" id="ORL67714.1"/>
    </source>
</evidence>
<organism evidence="7 8">
    <name type="scientific">Pseudomonas putida</name>
    <name type="common">Arthrobacter siderocapsulatus</name>
    <dbReference type="NCBI Taxonomy" id="303"/>
    <lineage>
        <taxon>Bacteria</taxon>
        <taxon>Pseudomonadati</taxon>
        <taxon>Pseudomonadota</taxon>
        <taxon>Gammaproteobacteria</taxon>
        <taxon>Pseudomonadales</taxon>
        <taxon>Pseudomonadaceae</taxon>
        <taxon>Pseudomonas</taxon>
    </lineage>
</organism>
<dbReference type="Gene3D" id="2.70.50.50">
    <property type="entry name" value="chitin-binding protein cbp21"/>
    <property type="match status" value="1"/>
</dbReference>
<dbReference type="OrthoDB" id="3675244at2"/>
<dbReference type="GO" id="GO:0008061">
    <property type="term" value="F:chitin binding"/>
    <property type="evidence" value="ECO:0007669"/>
    <property type="project" value="UniProtKB-KW"/>
</dbReference>
<sequence length="479" mass="52217">MCKGFALSGLWVAVLGAGLHAQVVNAHGHLADPPSRAALCHAKYQHQNVDCGQVQYEPWAVGEVVGSFPGAGPADGVIASGGVRLDFAALDEQSANRWHLTPIVDRNVQFAWHYEAPHPVKNWEYFITKADWNPNQKLTRASFDSTPFCRVEGHNQIPNPGTGTNPTHSCTLPADRSGQHVILAMWDVGDTDKTFHSVADVDIQLDGGPAPEWPRLAEISPNRDLEVGDKVIARAFDANGENQAFRVTITIDNAEEAIGANWAFKLAKRINETQTLVRAGKLDAEGNIEPVPGSNTIFAKVESGLTNYIVDIEAAAGDPATMHLHDVKPEYTLKDGKTTMDFSVMSNKALKVKAQLFDANNKQVGFAQQAVNGTAKFVLNVESVEGAHTLKVVGVDKGERVLLQEERTVELKAAGNVEYDFEYPQSISSYVAGTKVLQRKTGEVFECKPFPYSGWCSNPSAIHYEPGFGSNWSDAWNKL</sequence>
<dbReference type="Pfam" id="PF18416">
    <property type="entry name" value="GbpA_2"/>
    <property type="match status" value="1"/>
</dbReference>
<proteinExistence type="predicted"/>
<evidence type="ECO:0000256" key="3">
    <source>
        <dbReference type="ARBA" id="ARBA00022729"/>
    </source>
</evidence>
<dbReference type="Gene3D" id="2.60.40.2550">
    <property type="match status" value="1"/>
</dbReference>
<dbReference type="InterPro" id="IPR041029">
    <property type="entry name" value="GbpA_2"/>
</dbReference>
<dbReference type="InterPro" id="IPR051024">
    <property type="entry name" value="GlcNAc_Chitin_IntDeg"/>
</dbReference>
<dbReference type="InterPro" id="IPR004302">
    <property type="entry name" value="Cellulose/chitin-bd_N"/>
</dbReference>
<feature type="domain" description="Chitin-binding type-4" evidence="5">
    <location>
        <begin position="27"/>
        <end position="201"/>
    </location>
</feature>
<dbReference type="AlphaFoldDB" id="A0A1X1A722"/>
<dbReference type="PANTHER" id="PTHR34823">
    <property type="entry name" value="GLCNAC-BINDING PROTEIN A"/>
    <property type="match status" value="1"/>
</dbReference>
<dbReference type="EMBL" id="NBWC01000002">
    <property type="protein sequence ID" value="ORL67714.1"/>
    <property type="molecule type" value="Genomic_DNA"/>
</dbReference>
<reference evidence="7 8" key="1">
    <citation type="submission" date="2017-04" db="EMBL/GenBank/DDBJ databases">
        <title>Presence of VIM-2 positive Pseudomonas species in chickens and their surrounding environment.</title>
        <authorList>
            <person name="Zhang R."/>
        </authorList>
    </citation>
    <scope>NUCLEOTIDE SEQUENCE [LARGE SCALE GENOMIC DNA]</scope>
    <source>
        <strain evidence="7 8">DZ-C18</strain>
    </source>
</reference>
<dbReference type="CDD" id="cd21177">
    <property type="entry name" value="LPMO_AA10"/>
    <property type="match status" value="1"/>
</dbReference>
<evidence type="ECO:0000313" key="8">
    <source>
        <dbReference type="Proteomes" id="UP000193675"/>
    </source>
</evidence>
<dbReference type="Pfam" id="PF03067">
    <property type="entry name" value="LPMO_10"/>
    <property type="match status" value="1"/>
</dbReference>
<dbReference type="PANTHER" id="PTHR34823:SF1">
    <property type="entry name" value="CHITIN-BINDING TYPE-4 DOMAIN-CONTAINING PROTEIN"/>
    <property type="match status" value="1"/>
</dbReference>
<gene>
    <name evidence="7" type="ORF">B7H17_01250</name>
</gene>
<dbReference type="NCBIfam" id="NF009690">
    <property type="entry name" value="PRK13211.1"/>
    <property type="match status" value="1"/>
</dbReference>
<name>A0A1X1A722_PSEPU</name>
<feature type="domain" description="N-acetylglucosamine binding protein A" evidence="6">
    <location>
        <begin position="213"/>
        <end position="310"/>
    </location>
</feature>
<accession>A0A1X1A722</accession>
<dbReference type="Proteomes" id="UP000193675">
    <property type="component" value="Unassembled WGS sequence"/>
</dbReference>
<dbReference type="Gene3D" id="3.30.70.2150">
    <property type="match status" value="1"/>
</dbReference>
<keyword evidence="1" id="KW-0964">Secreted</keyword>
<evidence type="ECO:0000256" key="1">
    <source>
        <dbReference type="ARBA" id="ARBA00022525"/>
    </source>
</evidence>
<evidence type="ECO:0000256" key="4">
    <source>
        <dbReference type="SAM" id="SignalP"/>
    </source>
</evidence>
<feature type="chain" id="PRO_5013140399" evidence="4">
    <location>
        <begin position="27"/>
        <end position="479"/>
    </location>
</feature>
<evidence type="ECO:0000256" key="2">
    <source>
        <dbReference type="ARBA" id="ARBA00022669"/>
    </source>
</evidence>
<evidence type="ECO:0000259" key="5">
    <source>
        <dbReference type="Pfam" id="PF03067"/>
    </source>
</evidence>
<comment type="caution">
    <text evidence="7">The sequence shown here is derived from an EMBL/GenBank/DDBJ whole genome shotgun (WGS) entry which is preliminary data.</text>
</comment>
<keyword evidence="3 4" id="KW-0732">Signal</keyword>
<protein>
    <submittedName>
        <fullName evidence="7">N-acetylglucosamine-binding protein GbpA</fullName>
    </submittedName>
</protein>
<evidence type="ECO:0000259" key="6">
    <source>
        <dbReference type="Pfam" id="PF18416"/>
    </source>
</evidence>